<dbReference type="Pfam" id="PF00069">
    <property type="entry name" value="Pkinase"/>
    <property type="match status" value="1"/>
</dbReference>
<evidence type="ECO:0000256" key="2">
    <source>
        <dbReference type="ARBA" id="ARBA00022527"/>
    </source>
</evidence>
<dbReference type="PANTHER" id="PTHR24363:SF0">
    <property type="entry name" value="SERINE_THREONINE KINASE LIKE DOMAIN CONTAINING 1"/>
    <property type="match status" value="1"/>
</dbReference>
<dbReference type="InterPro" id="IPR000719">
    <property type="entry name" value="Prot_kinase_dom"/>
</dbReference>
<dbReference type="Gene3D" id="3.30.200.20">
    <property type="entry name" value="Phosphorylase Kinase, domain 1"/>
    <property type="match status" value="1"/>
</dbReference>
<evidence type="ECO:0000256" key="3">
    <source>
        <dbReference type="ARBA" id="ARBA00022679"/>
    </source>
</evidence>
<gene>
    <name evidence="10" type="ORF">F6J89_27145</name>
</gene>
<comment type="catalytic activity">
    <reaction evidence="7">
        <text>L-threonyl-[protein] + ATP = O-phospho-L-threonyl-[protein] + ADP + H(+)</text>
        <dbReference type="Rhea" id="RHEA:46608"/>
        <dbReference type="Rhea" id="RHEA-COMP:11060"/>
        <dbReference type="Rhea" id="RHEA-COMP:11605"/>
        <dbReference type="ChEBI" id="CHEBI:15378"/>
        <dbReference type="ChEBI" id="CHEBI:30013"/>
        <dbReference type="ChEBI" id="CHEBI:30616"/>
        <dbReference type="ChEBI" id="CHEBI:61977"/>
        <dbReference type="ChEBI" id="CHEBI:456216"/>
        <dbReference type="EC" id="2.7.11.1"/>
    </reaction>
</comment>
<name>A0A6B3NCC2_9CYAN</name>
<dbReference type="Gene3D" id="1.10.510.10">
    <property type="entry name" value="Transferase(Phosphotransferase) domain 1"/>
    <property type="match status" value="1"/>
</dbReference>
<evidence type="ECO:0000256" key="1">
    <source>
        <dbReference type="ARBA" id="ARBA00012513"/>
    </source>
</evidence>
<evidence type="ECO:0000256" key="8">
    <source>
        <dbReference type="ARBA" id="ARBA00048679"/>
    </source>
</evidence>
<dbReference type="Pfam" id="PF26355">
    <property type="entry name" value="HTH_VMAP-M9"/>
    <property type="match status" value="1"/>
</dbReference>
<feature type="domain" description="Protein kinase" evidence="9">
    <location>
        <begin position="117"/>
        <end position="363"/>
    </location>
</feature>
<sequence>MNVEEAFKLLDDLVFEKQKERLEFRDKAIVVGSLKGWTYQEIKENDPILSKLDNTVEFIKKCLAYKLWKRLTEVLEQAGFLEEGEKIGKKNLWLYVERLQKDCSEEKIRPVIIRERYKIIKSLGSGELSETYLAIDMDLPDSPECVVKRLPSESKETTKRFKREAQVLRQLGKHEQIPELFARFEKDKYFYLIHQFIEGKIISQELIENKPWQELQVIELIKEILEILVFVHQHDVIHRDINPGNLIRRASDGKIFLINFGSVKEINPDTDTTIIERRNRYMASEVFCGSPKPNSDIYAVGMISIQALTGLHPDKFSKSSIAEWLWRDRAEVSLQLADILEKMVSYDFRHRYQSATEVLQALNRL</sequence>
<dbReference type="InterPro" id="IPR058651">
    <property type="entry name" value="HTH_VMAP-M9"/>
</dbReference>
<evidence type="ECO:0000259" key="9">
    <source>
        <dbReference type="PROSITE" id="PS50011"/>
    </source>
</evidence>
<protein>
    <recommendedName>
        <fullName evidence="1">non-specific serine/threonine protein kinase</fullName>
        <ecNumber evidence="1">2.7.11.1</ecNumber>
    </recommendedName>
</protein>
<evidence type="ECO:0000256" key="7">
    <source>
        <dbReference type="ARBA" id="ARBA00047899"/>
    </source>
</evidence>
<keyword evidence="4" id="KW-0547">Nucleotide-binding</keyword>
<dbReference type="CDD" id="cd14014">
    <property type="entry name" value="STKc_PknB_like"/>
    <property type="match status" value="1"/>
</dbReference>
<evidence type="ECO:0000256" key="6">
    <source>
        <dbReference type="ARBA" id="ARBA00022840"/>
    </source>
</evidence>
<dbReference type="PANTHER" id="PTHR24363">
    <property type="entry name" value="SERINE/THREONINE PROTEIN KINASE"/>
    <property type="match status" value="1"/>
</dbReference>
<dbReference type="PROSITE" id="PS50011">
    <property type="entry name" value="PROTEIN_KINASE_DOM"/>
    <property type="match status" value="1"/>
</dbReference>
<organism evidence="10">
    <name type="scientific">Symploca sp. SIO1C4</name>
    <dbReference type="NCBI Taxonomy" id="2607765"/>
    <lineage>
        <taxon>Bacteria</taxon>
        <taxon>Bacillati</taxon>
        <taxon>Cyanobacteriota</taxon>
        <taxon>Cyanophyceae</taxon>
        <taxon>Coleofasciculales</taxon>
        <taxon>Coleofasciculaceae</taxon>
        <taxon>Symploca</taxon>
    </lineage>
</organism>
<evidence type="ECO:0000313" key="10">
    <source>
        <dbReference type="EMBL" id="NER31196.1"/>
    </source>
</evidence>
<dbReference type="EC" id="2.7.11.1" evidence="1"/>
<dbReference type="GO" id="GO:0005524">
    <property type="term" value="F:ATP binding"/>
    <property type="evidence" value="ECO:0007669"/>
    <property type="project" value="UniProtKB-KW"/>
</dbReference>
<evidence type="ECO:0000256" key="4">
    <source>
        <dbReference type="ARBA" id="ARBA00022741"/>
    </source>
</evidence>
<evidence type="ECO:0000256" key="5">
    <source>
        <dbReference type="ARBA" id="ARBA00022777"/>
    </source>
</evidence>
<keyword evidence="2 10" id="KW-0723">Serine/threonine-protein kinase</keyword>
<dbReference type="SUPFAM" id="SSF56112">
    <property type="entry name" value="Protein kinase-like (PK-like)"/>
    <property type="match status" value="1"/>
</dbReference>
<dbReference type="AlphaFoldDB" id="A0A6B3NCC2"/>
<dbReference type="InterPro" id="IPR011009">
    <property type="entry name" value="Kinase-like_dom_sf"/>
</dbReference>
<reference evidence="10" key="1">
    <citation type="submission" date="2019-11" db="EMBL/GenBank/DDBJ databases">
        <title>Genomic insights into an expanded diversity of filamentous marine cyanobacteria reveals the extraordinary biosynthetic potential of Moorea and Okeania.</title>
        <authorList>
            <person name="Ferreira Leao T."/>
            <person name="Wang M."/>
            <person name="Moss N."/>
            <person name="Da Silva R."/>
            <person name="Sanders J."/>
            <person name="Nurk S."/>
            <person name="Gurevich A."/>
            <person name="Humphrey G."/>
            <person name="Reher R."/>
            <person name="Zhu Q."/>
            <person name="Belda-Ferre P."/>
            <person name="Glukhov E."/>
            <person name="Rex R."/>
            <person name="Dorrestein P.C."/>
            <person name="Knight R."/>
            <person name="Pevzner P."/>
            <person name="Gerwick W.H."/>
            <person name="Gerwick L."/>
        </authorList>
    </citation>
    <scope>NUCLEOTIDE SEQUENCE</scope>
    <source>
        <strain evidence="10">SIO1C4</strain>
    </source>
</reference>
<comment type="catalytic activity">
    <reaction evidence="8">
        <text>L-seryl-[protein] + ATP = O-phospho-L-seryl-[protein] + ADP + H(+)</text>
        <dbReference type="Rhea" id="RHEA:17989"/>
        <dbReference type="Rhea" id="RHEA-COMP:9863"/>
        <dbReference type="Rhea" id="RHEA-COMP:11604"/>
        <dbReference type="ChEBI" id="CHEBI:15378"/>
        <dbReference type="ChEBI" id="CHEBI:29999"/>
        <dbReference type="ChEBI" id="CHEBI:30616"/>
        <dbReference type="ChEBI" id="CHEBI:83421"/>
        <dbReference type="ChEBI" id="CHEBI:456216"/>
        <dbReference type="EC" id="2.7.11.1"/>
    </reaction>
</comment>
<proteinExistence type="predicted"/>
<comment type="caution">
    <text evidence="10">The sequence shown here is derived from an EMBL/GenBank/DDBJ whole genome shotgun (WGS) entry which is preliminary data.</text>
</comment>
<keyword evidence="3" id="KW-0808">Transferase</keyword>
<keyword evidence="5 10" id="KW-0418">Kinase</keyword>
<dbReference type="EMBL" id="JAAHFQ010000745">
    <property type="protein sequence ID" value="NER31196.1"/>
    <property type="molecule type" value="Genomic_DNA"/>
</dbReference>
<dbReference type="GO" id="GO:0004674">
    <property type="term" value="F:protein serine/threonine kinase activity"/>
    <property type="evidence" value="ECO:0007669"/>
    <property type="project" value="UniProtKB-KW"/>
</dbReference>
<keyword evidence="6" id="KW-0067">ATP-binding</keyword>
<accession>A0A6B3NCC2</accession>